<dbReference type="GO" id="GO:1990571">
    <property type="term" value="P:meiotic centromere clustering"/>
    <property type="evidence" value="ECO:0007669"/>
    <property type="project" value="UniProtKB-ARBA"/>
</dbReference>
<dbReference type="GO" id="GO:0030951">
    <property type="term" value="P:establishment or maintenance of microtubule cytoskeleton polarity"/>
    <property type="evidence" value="ECO:0007669"/>
    <property type="project" value="InterPro"/>
</dbReference>
<dbReference type="EMBL" id="LK052886">
    <property type="protein sequence ID" value="CDR37839.1"/>
    <property type="molecule type" value="Genomic_DNA"/>
</dbReference>
<evidence type="ECO:0000256" key="2">
    <source>
        <dbReference type="ARBA" id="ARBA00022490"/>
    </source>
</evidence>
<dbReference type="InterPro" id="IPR048491">
    <property type="entry name" value="XMAP215_CLASP_TOG"/>
</dbReference>
<dbReference type="InterPro" id="IPR048492">
    <property type="entry name" value="Stu2_CTS"/>
</dbReference>
<dbReference type="FunFam" id="1.25.10.10:FF:000019">
    <property type="entry name" value="Cytoskeleton-associated protein 5"/>
    <property type="match status" value="1"/>
</dbReference>
<dbReference type="InterPro" id="IPR016024">
    <property type="entry name" value="ARM-type_fold"/>
</dbReference>
<dbReference type="GO" id="GO:1990498">
    <property type="term" value="C:mitotic spindle microtubule"/>
    <property type="evidence" value="ECO:0007669"/>
    <property type="project" value="UniProtKB-ARBA"/>
</dbReference>
<name>A0A061ASZ0_CYBFA</name>
<dbReference type="AlphaFoldDB" id="A0A061ASZ0"/>
<feature type="domain" description="TOG" evidence="6">
    <location>
        <begin position="1"/>
        <end position="234"/>
    </location>
</feature>
<feature type="coiled-coil region" evidence="4">
    <location>
        <begin position="677"/>
        <end position="746"/>
    </location>
</feature>
<dbReference type="Pfam" id="PF21041">
    <property type="entry name" value="XMAP215_CLASP_TOG"/>
    <property type="match status" value="2"/>
</dbReference>
<evidence type="ECO:0000256" key="5">
    <source>
        <dbReference type="SAM" id="MobiDB-lite"/>
    </source>
</evidence>
<dbReference type="PhylomeDB" id="A0A061ASZ0"/>
<feature type="region of interest" description="Disordered" evidence="5">
    <location>
        <begin position="753"/>
        <end position="835"/>
    </location>
</feature>
<dbReference type="PANTHER" id="PTHR12609">
    <property type="entry name" value="MICROTUBULE ASSOCIATED PROTEIN XMAP215"/>
    <property type="match status" value="1"/>
</dbReference>
<dbReference type="GO" id="GO:0005881">
    <property type="term" value="C:cytoplasmic microtubule"/>
    <property type="evidence" value="ECO:0007669"/>
    <property type="project" value="UniProtKB-ARBA"/>
</dbReference>
<dbReference type="Pfam" id="PF21042">
    <property type="entry name" value="Stu2_CTS"/>
    <property type="match status" value="1"/>
</dbReference>
<feature type="domain" description="TOG" evidence="6">
    <location>
        <begin position="282"/>
        <end position="514"/>
    </location>
</feature>
<keyword evidence="2" id="KW-0963">Cytoplasm</keyword>
<dbReference type="VEuPathDB" id="FungiDB:BON22_1578"/>
<feature type="region of interest" description="Disordered" evidence="5">
    <location>
        <begin position="515"/>
        <end position="648"/>
    </location>
</feature>
<feature type="compositionally biased region" description="Low complexity" evidence="5">
    <location>
        <begin position="561"/>
        <end position="583"/>
    </location>
</feature>
<dbReference type="GO" id="GO:0000776">
    <property type="term" value="C:kinetochore"/>
    <property type="evidence" value="ECO:0007669"/>
    <property type="project" value="UniProtKB-ARBA"/>
</dbReference>
<comment type="subcellular location">
    <subcellularLocation>
        <location evidence="1">Cytoplasm</location>
        <location evidence="1">Cytoskeleton</location>
        <location evidence="1">Microtubule organizing center</location>
        <location evidence="1">Spindle pole body</location>
    </subcellularLocation>
</comment>
<gene>
    <name evidence="7" type="ORF">CYFA0S_01e18162g</name>
</gene>
<evidence type="ECO:0000256" key="4">
    <source>
        <dbReference type="SAM" id="Coils"/>
    </source>
</evidence>
<dbReference type="InterPro" id="IPR045110">
    <property type="entry name" value="XMAP215"/>
</dbReference>
<sequence length="863" mass="94263">MSAEEPDYSKLPLDERIAHKVWKVRLEAYQEITAQFQKSANEHDECFTPYISNPEIFKKIVIDSNVAAQEAGITALCVLLEYSGPTACIKLRSAVVPGLCEKGLTSAKAATKQKTTDALMWLVELDTPDPVIELMLPYLTAKLPKLVSGTVKTLCEIYTQFGARTVNPKLVLPSLPKLFSHADRNVRAETSNLTVELYKWMGPALEQVLFAELKPVQQKDLTKAFEKVKDEKPTQTRYLKSQREAMEAEKDQGGAATSPDDSDVVMGGAEDSADAAPLDPYDMVDPVNVLGKIPSDLATRVAAAKWKDRVEVLTETQKEMNAMKYADDDYLDLVRILAKCQKDANIQVVSLAANCIELMAKGLRQRFHKYYQIVLSPLLERCKEKKPSVLDALNGALDAVFASTSLTDVLQETLEAMKHKTPQVRLASCQFLIRCMKNTLSAPTKSEIDEIVTAAKKLVGDTLPDVRTCGFEAVGTLMKITGERELNAALDSIDDIKMKKIKEFFENAEVKAKLSAPKPRAPVAAAASSSAPSSRTTKTASSSSSAASAKRRSMIGKPGGLSSTGATSLKKKTATSSTANGSTIPSKRGPTSPLKDPSTSRLGALGNRGLTGRSLQSSSVSAATTQQQQQQHASVTRDTGMSAAEKAELEQLRKEKQVWVQSQEKLDWQVQESFAESSRLMKEIETMQAKIDKLGEQHTNDIMTIKSKETQLQRAHSDLEIARLKISQLENEIELIQKQKSSSLNLFDSSTTGTISSTTNGFENDRFKSSFSPLQESNGLRSSISGTSGSLSGGKSPLEGLDRGVGSLSIDGEQKENGNNVGLSRTMLDTNDESWRRAAEVTSQLKARIEKMKAKSRNTAYRG</sequence>
<feature type="region of interest" description="Disordered" evidence="5">
    <location>
        <begin position="232"/>
        <end position="269"/>
    </location>
</feature>
<protein>
    <submittedName>
        <fullName evidence="7">CYFA0S01e18162g1_1</fullName>
    </submittedName>
</protein>
<dbReference type="SMART" id="SM01349">
    <property type="entry name" value="TOG"/>
    <property type="match status" value="2"/>
</dbReference>
<dbReference type="GO" id="GO:0000022">
    <property type="term" value="P:mitotic spindle elongation"/>
    <property type="evidence" value="ECO:0007669"/>
    <property type="project" value="UniProtKB-ARBA"/>
</dbReference>
<dbReference type="GO" id="GO:0046785">
    <property type="term" value="P:microtubule polymerization"/>
    <property type="evidence" value="ECO:0007669"/>
    <property type="project" value="InterPro"/>
</dbReference>
<dbReference type="GO" id="GO:0044732">
    <property type="term" value="C:mitotic spindle pole body"/>
    <property type="evidence" value="ECO:0007669"/>
    <property type="project" value="UniProtKB-ARBA"/>
</dbReference>
<proteinExistence type="predicted"/>
<dbReference type="Gene3D" id="1.25.10.10">
    <property type="entry name" value="Leucine-rich Repeat Variant"/>
    <property type="match status" value="2"/>
</dbReference>
<feature type="compositionally biased region" description="Low complexity" evidence="5">
    <location>
        <begin position="616"/>
        <end position="636"/>
    </location>
</feature>
<evidence type="ECO:0000313" key="7">
    <source>
        <dbReference type="EMBL" id="CDR37839.1"/>
    </source>
</evidence>
<reference evidence="7" key="1">
    <citation type="journal article" date="2014" name="Genome Announc.">
        <title>Genome sequence of the yeast Cyberlindnera fabianii (Hansenula fabianii).</title>
        <authorList>
            <person name="Freel K.C."/>
            <person name="Sarilar V."/>
            <person name="Neuveglise C."/>
            <person name="Devillers H."/>
            <person name="Friedrich A."/>
            <person name="Schacherer J."/>
        </authorList>
    </citation>
    <scope>NUCLEOTIDE SEQUENCE</scope>
    <source>
        <strain evidence="7">YJS4271</strain>
    </source>
</reference>
<feature type="compositionally biased region" description="Basic and acidic residues" evidence="5">
    <location>
        <begin position="241"/>
        <end position="252"/>
    </location>
</feature>
<evidence type="ECO:0000256" key="1">
    <source>
        <dbReference type="ARBA" id="ARBA00004317"/>
    </source>
</evidence>
<dbReference type="SUPFAM" id="SSF48371">
    <property type="entry name" value="ARM repeat"/>
    <property type="match status" value="1"/>
</dbReference>
<dbReference type="InterPro" id="IPR011989">
    <property type="entry name" value="ARM-like"/>
</dbReference>
<accession>A0A061ASZ0</accession>
<keyword evidence="3" id="KW-0206">Cytoskeleton</keyword>
<dbReference type="GO" id="GO:0051010">
    <property type="term" value="F:microtubule plus-end binding"/>
    <property type="evidence" value="ECO:0007669"/>
    <property type="project" value="InterPro"/>
</dbReference>
<feature type="compositionally biased region" description="Polar residues" evidence="5">
    <location>
        <begin position="817"/>
        <end position="829"/>
    </location>
</feature>
<evidence type="ECO:0000259" key="6">
    <source>
        <dbReference type="SMART" id="SM01349"/>
    </source>
</evidence>
<dbReference type="GO" id="GO:0061863">
    <property type="term" value="F:microtubule plus end polymerase"/>
    <property type="evidence" value="ECO:0007669"/>
    <property type="project" value="InterPro"/>
</dbReference>
<dbReference type="GO" id="GO:0051315">
    <property type="term" value="P:attachment of mitotic spindle microtubules to kinetochore"/>
    <property type="evidence" value="ECO:0007669"/>
    <property type="project" value="UniProtKB-ARBA"/>
</dbReference>
<feature type="compositionally biased region" description="Low complexity" evidence="5">
    <location>
        <begin position="779"/>
        <end position="799"/>
    </location>
</feature>
<organism evidence="7">
    <name type="scientific">Cyberlindnera fabianii</name>
    <name type="common">Yeast</name>
    <name type="synonym">Hansenula fabianii</name>
    <dbReference type="NCBI Taxonomy" id="36022"/>
    <lineage>
        <taxon>Eukaryota</taxon>
        <taxon>Fungi</taxon>
        <taxon>Dikarya</taxon>
        <taxon>Ascomycota</taxon>
        <taxon>Saccharomycotina</taxon>
        <taxon>Saccharomycetes</taxon>
        <taxon>Phaffomycetales</taxon>
        <taxon>Phaffomycetaceae</taxon>
        <taxon>Cyberlindnera</taxon>
    </lineage>
</organism>
<dbReference type="OrthoDB" id="205662at2759"/>
<evidence type="ECO:0000256" key="3">
    <source>
        <dbReference type="ARBA" id="ARBA00023212"/>
    </source>
</evidence>
<feature type="compositionally biased region" description="Polar residues" evidence="5">
    <location>
        <begin position="769"/>
        <end position="778"/>
    </location>
</feature>
<dbReference type="GO" id="GO:0099070">
    <property type="term" value="C:static microtubule bundle"/>
    <property type="evidence" value="ECO:0007669"/>
    <property type="project" value="UniProtKB-ARBA"/>
</dbReference>
<keyword evidence="4" id="KW-0175">Coiled coil</keyword>
<feature type="compositionally biased region" description="Low complexity" evidence="5">
    <location>
        <begin position="515"/>
        <end position="548"/>
    </location>
</feature>
<dbReference type="InterPro" id="IPR034085">
    <property type="entry name" value="TOG"/>
</dbReference>